<evidence type="ECO:0000256" key="2">
    <source>
        <dbReference type="SAM" id="Phobius"/>
    </source>
</evidence>
<dbReference type="InterPro" id="IPR000620">
    <property type="entry name" value="EamA_dom"/>
</dbReference>
<dbReference type="EMBL" id="CP073653">
    <property type="protein sequence ID" value="QUN35565.1"/>
    <property type="molecule type" value="Genomic_DNA"/>
</dbReference>
<evidence type="ECO:0000313" key="4">
    <source>
        <dbReference type="EMBL" id="QUN35565.1"/>
    </source>
</evidence>
<dbReference type="Pfam" id="PF00892">
    <property type="entry name" value="EamA"/>
    <property type="match status" value="1"/>
</dbReference>
<dbReference type="RefSeq" id="WP_077870029.1">
    <property type="nucleotide sequence ID" value="NZ_BKAK01000032.1"/>
</dbReference>
<evidence type="ECO:0000259" key="3">
    <source>
        <dbReference type="Pfam" id="PF00892"/>
    </source>
</evidence>
<feature type="transmembrane region" description="Helical" evidence="2">
    <location>
        <begin position="58"/>
        <end position="79"/>
    </location>
</feature>
<feature type="domain" description="EamA" evidence="3">
    <location>
        <begin position="4"/>
        <end position="102"/>
    </location>
</feature>
<accession>A0AB74VGV4</accession>
<sequence>MKIRIGIMFILISAFLTATGQLLWKIGINNIKFLPLGFLFYGFGSIFMIKSFEKEKLVVVYPIMCISYVISMFYGNLFLNETITPNKVLAVILIILGVSFNSYDK</sequence>
<organism evidence="4 5">
    <name type="scientific">Clostridium beijerinckii</name>
    <name type="common">Clostridium MP</name>
    <dbReference type="NCBI Taxonomy" id="1520"/>
    <lineage>
        <taxon>Bacteria</taxon>
        <taxon>Bacillati</taxon>
        <taxon>Bacillota</taxon>
        <taxon>Clostridia</taxon>
        <taxon>Eubacteriales</taxon>
        <taxon>Clostridiaceae</taxon>
        <taxon>Clostridium</taxon>
    </lineage>
</organism>
<name>A0AB74VGV4_CLOBE</name>
<keyword evidence="2" id="KW-1133">Transmembrane helix</keyword>
<dbReference type="Proteomes" id="UP000679373">
    <property type="component" value="Chromosome"/>
</dbReference>
<protein>
    <submittedName>
        <fullName evidence="4">EamA family transporter</fullName>
    </submittedName>
</protein>
<proteinExistence type="inferred from homology"/>
<dbReference type="AlphaFoldDB" id="A0AB74VGV4"/>
<gene>
    <name evidence="4" type="ORF">KEC93_01555</name>
</gene>
<feature type="transmembrane region" description="Helical" evidence="2">
    <location>
        <begin position="85"/>
        <end position="103"/>
    </location>
</feature>
<dbReference type="Gene3D" id="1.10.3730.20">
    <property type="match status" value="1"/>
</dbReference>
<comment type="similarity">
    <text evidence="1">Belongs to the EamA transporter family.</text>
</comment>
<dbReference type="InterPro" id="IPR037185">
    <property type="entry name" value="EmrE-like"/>
</dbReference>
<evidence type="ECO:0000256" key="1">
    <source>
        <dbReference type="ARBA" id="ARBA00007362"/>
    </source>
</evidence>
<reference evidence="4" key="1">
    <citation type="submission" date="2021-04" db="EMBL/GenBank/DDBJ databases">
        <title>Complete genome sequence of the type strain Clostridium beijerinckii NRRL B-598.</title>
        <authorList>
            <person name="Sedlar K."/>
            <person name="Branska B."/>
            <person name="Bezdicek M."/>
            <person name="Nykrynova M."/>
            <person name="Lengerova M."/>
            <person name="Skutkova H."/>
            <person name="Patakova P."/>
        </authorList>
    </citation>
    <scope>NUCLEOTIDE SEQUENCE</scope>
    <source>
        <strain evidence="4">DSM 791</strain>
    </source>
</reference>
<keyword evidence="2" id="KW-0812">Transmembrane</keyword>
<keyword evidence="2" id="KW-0472">Membrane</keyword>
<dbReference type="GeneID" id="66343168"/>
<dbReference type="SUPFAM" id="SSF103481">
    <property type="entry name" value="Multidrug resistance efflux transporter EmrE"/>
    <property type="match status" value="1"/>
</dbReference>
<evidence type="ECO:0000313" key="5">
    <source>
        <dbReference type="Proteomes" id="UP000679373"/>
    </source>
</evidence>
<feature type="transmembrane region" description="Helical" evidence="2">
    <location>
        <begin position="30"/>
        <end position="49"/>
    </location>
</feature>
<keyword evidence="5" id="KW-1185">Reference proteome</keyword>
<dbReference type="GO" id="GO:0016020">
    <property type="term" value="C:membrane"/>
    <property type="evidence" value="ECO:0007669"/>
    <property type="project" value="InterPro"/>
</dbReference>